<feature type="domain" description="FMN-binding" evidence="2">
    <location>
        <begin position="51"/>
        <end position="129"/>
    </location>
</feature>
<dbReference type="RefSeq" id="WP_021993965.1">
    <property type="nucleotide sequence ID" value="NZ_JAUEIE010000002.1"/>
</dbReference>
<evidence type="ECO:0000313" key="3">
    <source>
        <dbReference type="EMBL" id="MDN0022128.1"/>
    </source>
</evidence>
<dbReference type="EMBL" id="JAUEIF010000002">
    <property type="protein sequence ID" value="MDN0024479.1"/>
    <property type="molecule type" value="Genomic_DNA"/>
</dbReference>
<dbReference type="GO" id="GO:0010181">
    <property type="term" value="F:FMN binding"/>
    <property type="evidence" value="ECO:0007669"/>
    <property type="project" value="InterPro"/>
</dbReference>
<evidence type="ECO:0000313" key="6">
    <source>
        <dbReference type="Proteomes" id="UP001168478"/>
    </source>
</evidence>
<accession>A0AAW7JH09</accession>
<dbReference type="AlphaFoldDB" id="A0AAW7JH09"/>
<dbReference type="GO" id="GO:0016020">
    <property type="term" value="C:membrane"/>
    <property type="evidence" value="ECO:0007669"/>
    <property type="project" value="InterPro"/>
</dbReference>
<dbReference type="Proteomes" id="UP001168478">
    <property type="component" value="Unassembled WGS sequence"/>
</dbReference>
<evidence type="ECO:0000259" key="2">
    <source>
        <dbReference type="SMART" id="SM00900"/>
    </source>
</evidence>
<reference evidence="4" key="2">
    <citation type="submission" date="2023-08" db="EMBL/GenBank/DDBJ databases">
        <title>Identification and characterization of horizontal gene transfer across gut microbiota members of farm animals based on homology search.</title>
        <authorList>
            <person name="Schwarzerova J."/>
            <person name="Nykrynova M."/>
            <person name="Jureckova K."/>
            <person name="Cejkova D."/>
            <person name="Rychlik I."/>
        </authorList>
    </citation>
    <scope>NUCLEOTIDE SEQUENCE</scope>
    <source>
        <strain evidence="4">ET15</strain>
        <strain evidence="3">ET37</strain>
    </source>
</reference>
<evidence type="ECO:0000313" key="4">
    <source>
        <dbReference type="EMBL" id="MDN0024479.1"/>
    </source>
</evidence>
<evidence type="ECO:0000313" key="5">
    <source>
        <dbReference type="Proteomes" id="UP001167831"/>
    </source>
</evidence>
<dbReference type="SMART" id="SM00900">
    <property type="entry name" value="FMN_bind"/>
    <property type="match status" value="1"/>
</dbReference>
<proteinExistence type="predicted"/>
<name>A0AAW7JH09_9BACT</name>
<gene>
    <name evidence="3" type="ORF">QVN81_03690</name>
    <name evidence="4" type="ORF">QVN84_02910</name>
</gene>
<feature type="chain" id="PRO_5043846429" evidence="1">
    <location>
        <begin position="24"/>
        <end position="133"/>
    </location>
</feature>
<comment type="caution">
    <text evidence="4">The sequence shown here is derived from an EMBL/GenBank/DDBJ whole genome shotgun (WGS) entry which is preliminary data.</text>
</comment>
<reference evidence="4" key="1">
    <citation type="submission" date="2023-06" db="EMBL/GenBank/DDBJ databases">
        <authorList>
            <person name="Zeman M."/>
            <person name="Kubasova T."/>
            <person name="Jahodarova E."/>
            <person name="Nykrynova M."/>
            <person name="Rychlik I."/>
        </authorList>
    </citation>
    <scope>NUCLEOTIDE SEQUENCE</scope>
    <source>
        <strain evidence="4">ET15</strain>
        <strain evidence="3">ET37</strain>
    </source>
</reference>
<sequence>MKRTVNTAAAMLICLASAVCLTAATQHKGAISKKNGTTVVNTTSIAAKVRGYGGTTPLKIYISKNKITRIETLPNNESPGIFSKAKRLLSAYIGKDPETAAKMKVDAMSGATYSSEALIGNMRKGLEYYNSRK</sequence>
<evidence type="ECO:0000256" key="1">
    <source>
        <dbReference type="SAM" id="SignalP"/>
    </source>
</evidence>
<dbReference type="EMBL" id="JAUEIE010000002">
    <property type="protein sequence ID" value="MDN0022128.1"/>
    <property type="molecule type" value="Genomic_DNA"/>
</dbReference>
<keyword evidence="1" id="KW-0732">Signal</keyword>
<organism evidence="4 6">
    <name type="scientific">Leyella lascolaii</name>
    <dbReference type="NCBI Taxonomy" id="1776379"/>
    <lineage>
        <taxon>Bacteria</taxon>
        <taxon>Pseudomonadati</taxon>
        <taxon>Bacteroidota</taxon>
        <taxon>Bacteroidia</taxon>
        <taxon>Bacteroidales</taxon>
        <taxon>Prevotellaceae</taxon>
        <taxon>Leyella</taxon>
    </lineage>
</organism>
<dbReference type="Pfam" id="PF04205">
    <property type="entry name" value="FMN_bind"/>
    <property type="match status" value="1"/>
</dbReference>
<protein>
    <submittedName>
        <fullName evidence="4">FMN-binding protein</fullName>
    </submittedName>
</protein>
<dbReference type="Proteomes" id="UP001167831">
    <property type="component" value="Unassembled WGS sequence"/>
</dbReference>
<keyword evidence="5" id="KW-1185">Reference proteome</keyword>
<dbReference type="InterPro" id="IPR007329">
    <property type="entry name" value="FMN-bd"/>
</dbReference>
<feature type="signal peptide" evidence="1">
    <location>
        <begin position="1"/>
        <end position="23"/>
    </location>
</feature>